<organism evidence="2 3">
    <name type="scientific">Methanoregula boonei (strain DSM 21154 / JCM 14090 / 6A8)</name>
    <dbReference type="NCBI Taxonomy" id="456442"/>
    <lineage>
        <taxon>Archaea</taxon>
        <taxon>Methanobacteriati</taxon>
        <taxon>Methanobacteriota</taxon>
        <taxon>Stenosarchaea group</taxon>
        <taxon>Methanomicrobia</taxon>
        <taxon>Methanomicrobiales</taxon>
        <taxon>Methanoregulaceae</taxon>
        <taxon>Methanoregula</taxon>
    </lineage>
</organism>
<dbReference type="GO" id="GO:0004523">
    <property type="term" value="F:RNA-DNA hybrid ribonuclease activity"/>
    <property type="evidence" value="ECO:0007669"/>
    <property type="project" value="InterPro"/>
</dbReference>
<dbReference type="Pfam" id="PF13456">
    <property type="entry name" value="RVT_3"/>
    <property type="match status" value="1"/>
</dbReference>
<dbReference type="GO" id="GO:0003676">
    <property type="term" value="F:nucleic acid binding"/>
    <property type="evidence" value="ECO:0007669"/>
    <property type="project" value="InterPro"/>
</dbReference>
<evidence type="ECO:0000313" key="2">
    <source>
        <dbReference type="EMBL" id="ABS56073.1"/>
    </source>
</evidence>
<dbReference type="eggNOG" id="arCOG02942">
    <property type="taxonomic scope" value="Archaea"/>
</dbReference>
<dbReference type="Proteomes" id="UP000002408">
    <property type="component" value="Chromosome"/>
</dbReference>
<dbReference type="PANTHER" id="PTHR48475">
    <property type="entry name" value="RIBONUCLEASE H"/>
    <property type="match status" value="1"/>
</dbReference>
<dbReference type="KEGG" id="mbn:Mboo_1556"/>
<dbReference type="PANTHER" id="PTHR48475:SF1">
    <property type="entry name" value="RNASE H TYPE-1 DOMAIN-CONTAINING PROTEIN"/>
    <property type="match status" value="1"/>
</dbReference>
<dbReference type="EMBL" id="CP000780">
    <property type="protein sequence ID" value="ABS56073.1"/>
    <property type="molecule type" value="Genomic_DNA"/>
</dbReference>
<feature type="domain" description="RNase H type-1" evidence="1">
    <location>
        <begin position="17"/>
        <end position="149"/>
    </location>
</feature>
<evidence type="ECO:0000313" key="3">
    <source>
        <dbReference type="Proteomes" id="UP000002408"/>
    </source>
</evidence>
<dbReference type="Gene3D" id="3.30.420.10">
    <property type="entry name" value="Ribonuclease H-like superfamily/Ribonuclease H"/>
    <property type="match status" value="1"/>
</dbReference>
<dbReference type="InterPro" id="IPR002156">
    <property type="entry name" value="RNaseH_domain"/>
</dbReference>
<dbReference type="InterPro" id="IPR036397">
    <property type="entry name" value="RNaseH_sf"/>
</dbReference>
<proteinExistence type="predicted"/>
<reference evidence="3" key="1">
    <citation type="journal article" date="2015" name="Microbiology">
        <title>Genome of Methanoregula boonei 6A8 reveals adaptations to oligotrophic peatland environments.</title>
        <authorList>
            <person name="Braeuer S."/>
            <person name="Cadillo-Quiroz H."/>
            <person name="Kyrpides N."/>
            <person name="Woyke T."/>
            <person name="Goodwin L."/>
            <person name="Detter C."/>
            <person name="Podell S."/>
            <person name="Yavitt J.B."/>
            <person name="Zinder S.H."/>
        </authorList>
    </citation>
    <scope>NUCLEOTIDE SEQUENCE [LARGE SCALE GENOMIC DNA]</scope>
    <source>
        <strain evidence="3">DSM 21154 / JCM 14090 / 6A8</strain>
    </source>
</reference>
<sequence>MLLSFMVMSGSHSEKSASPTLTVYTDGASRGNPGLAAYGFIFVRNNEIIFEEARTIGTATNNTAEYYAILSALKKATEFASESILVYSDSELVIKQINNQYRITKPHLAQLRAELALLEKNFTDLHFRNVPRENIFIRRCDELCNRALDRETEV</sequence>
<gene>
    <name evidence="2" type="ordered locus">Mboo_1556</name>
</gene>
<dbReference type="InterPro" id="IPR012337">
    <property type="entry name" value="RNaseH-like_sf"/>
</dbReference>
<dbReference type="HOGENOM" id="CLU_095977_0_2_2"/>
<name>A7I8L2_METB6</name>
<evidence type="ECO:0000259" key="1">
    <source>
        <dbReference type="PROSITE" id="PS50879"/>
    </source>
</evidence>
<dbReference type="STRING" id="456442.Mboo_1556"/>
<dbReference type="CDD" id="cd09279">
    <property type="entry name" value="RNase_HI_like"/>
    <property type="match status" value="1"/>
</dbReference>
<dbReference type="PROSITE" id="PS50879">
    <property type="entry name" value="RNASE_H_1"/>
    <property type="match status" value="1"/>
</dbReference>
<dbReference type="AlphaFoldDB" id="A7I8L2"/>
<protein>
    <submittedName>
        <fullName evidence="2">Ribonuclease H</fullName>
    </submittedName>
</protein>
<keyword evidence="3" id="KW-1185">Reference proteome</keyword>
<dbReference type="SUPFAM" id="SSF53098">
    <property type="entry name" value="Ribonuclease H-like"/>
    <property type="match status" value="1"/>
</dbReference>
<accession>A7I8L2</accession>